<feature type="transmembrane region" description="Helical" evidence="1">
    <location>
        <begin position="29"/>
        <end position="54"/>
    </location>
</feature>
<keyword evidence="1" id="KW-0812">Transmembrane</keyword>
<dbReference type="Proteomes" id="UP000292003">
    <property type="component" value="Unassembled WGS sequence"/>
</dbReference>
<dbReference type="InterPro" id="IPR045927">
    <property type="entry name" value="DUF6346"/>
</dbReference>
<keyword evidence="3" id="KW-1185">Reference proteome</keyword>
<comment type="caution">
    <text evidence="2">The sequence shown here is derived from an EMBL/GenBank/DDBJ whole genome shotgun (WGS) entry which is preliminary data.</text>
</comment>
<dbReference type="RefSeq" id="WP_130473252.1">
    <property type="nucleotide sequence ID" value="NZ_SFCC01000001.1"/>
</dbReference>
<reference evidence="2 3" key="1">
    <citation type="submission" date="2019-02" db="EMBL/GenBank/DDBJ databases">
        <title>Draft genome sequence of Amycolatopsis sp. 8-3EHSu isolated from roots of Suaeda maritima.</title>
        <authorList>
            <person name="Duangmal K."/>
            <person name="Chantavorakit T."/>
        </authorList>
    </citation>
    <scope>NUCLEOTIDE SEQUENCE [LARGE SCALE GENOMIC DNA]</scope>
    <source>
        <strain evidence="2 3">8-3EHSu</strain>
    </source>
</reference>
<feature type="transmembrane region" description="Helical" evidence="1">
    <location>
        <begin position="227"/>
        <end position="244"/>
    </location>
</feature>
<keyword evidence="1" id="KW-0472">Membrane</keyword>
<feature type="transmembrane region" description="Helical" evidence="1">
    <location>
        <begin position="196"/>
        <end position="215"/>
    </location>
</feature>
<sequence length="274" mass="28575">MSPPAGAGAGERTSRGHRRWSVLSPGERALVVVQLLVQGAVRAALVVFALVVFLTATPLIGGKTGRTGTAELTGCASGDLFGWVVACQARVTWPDGEITTHRLESADLTAGDSGRSVRAVEHGSARVPTAVALDLPHRYTALGWSLLTSVAGVALLWPYWWRGRPPRAGPAVAVLTGYWLIVTGALGAAVPHQPALTGVTIVAGHLVLVAGLVRSRKPAAGRKARPVAGWTLLAVAVAALLWVVLGGLPWTSTGLPVALLVAGIRLVWRARRPR</sequence>
<dbReference type="Pfam" id="PF19873">
    <property type="entry name" value="DUF6346"/>
    <property type="match status" value="1"/>
</dbReference>
<feature type="transmembrane region" description="Helical" evidence="1">
    <location>
        <begin position="141"/>
        <end position="160"/>
    </location>
</feature>
<evidence type="ECO:0000313" key="2">
    <source>
        <dbReference type="EMBL" id="RZQ65682.1"/>
    </source>
</evidence>
<accession>A0A4Q7JEW2</accession>
<dbReference type="AlphaFoldDB" id="A0A4Q7JEW2"/>
<organism evidence="2 3">
    <name type="scientific">Amycolatopsis suaedae</name>
    <dbReference type="NCBI Taxonomy" id="2510978"/>
    <lineage>
        <taxon>Bacteria</taxon>
        <taxon>Bacillati</taxon>
        <taxon>Actinomycetota</taxon>
        <taxon>Actinomycetes</taxon>
        <taxon>Pseudonocardiales</taxon>
        <taxon>Pseudonocardiaceae</taxon>
        <taxon>Amycolatopsis</taxon>
    </lineage>
</organism>
<name>A0A4Q7JEW2_9PSEU</name>
<proteinExistence type="predicted"/>
<feature type="transmembrane region" description="Helical" evidence="1">
    <location>
        <begin position="172"/>
        <end position="190"/>
    </location>
</feature>
<dbReference type="OrthoDB" id="3609807at2"/>
<protein>
    <submittedName>
        <fullName evidence="2">Uncharacterized protein</fullName>
    </submittedName>
</protein>
<keyword evidence="1" id="KW-1133">Transmembrane helix</keyword>
<evidence type="ECO:0000313" key="3">
    <source>
        <dbReference type="Proteomes" id="UP000292003"/>
    </source>
</evidence>
<feature type="transmembrane region" description="Helical" evidence="1">
    <location>
        <begin position="250"/>
        <end position="268"/>
    </location>
</feature>
<evidence type="ECO:0000256" key="1">
    <source>
        <dbReference type="SAM" id="Phobius"/>
    </source>
</evidence>
<gene>
    <name evidence="2" type="ORF">EWH70_00875</name>
</gene>
<dbReference type="EMBL" id="SFCC01000001">
    <property type="protein sequence ID" value="RZQ65682.1"/>
    <property type="molecule type" value="Genomic_DNA"/>
</dbReference>